<sequence length="80" mass="9354">MYRKRQFNGDCDTFKNIEMFLKAQQSFALSYSDTNLPGIIEEFLKVIKSGSDKNIKYCSLFHPKEQIFENVVDPIRNIVT</sequence>
<organism evidence="1">
    <name type="scientific">Strongyloides stercoralis</name>
    <name type="common">Threadworm</name>
    <dbReference type="NCBI Taxonomy" id="6248"/>
    <lineage>
        <taxon>Eukaryota</taxon>
        <taxon>Metazoa</taxon>
        <taxon>Ecdysozoa</taxon>
        <taxon>Nematoda</taxon>
        <taxon>Chromadorea</taxon>
        <taxon>Rhabditida</taxon>
        <taxon>Tylenchina</taxon>
        <taxon>Panagrolaimomorpha</taxon>
        <taxon>Strongyloidoidea</taxon>
        <taxon>Strongyloididae</taxon>
        <taxon>Strongyloides</taxon>
    </lineage>
</organism>
<accession>A0A0K0DS44</accession>
<reference evidence="1" key="1">
    <citation type="submission" date="2015-08" db="UniProtKB">
        <authorList>
            <consortium name="WormBaseParasite"/>
        </authorList>
    </citation>
    <scope>IDENTIFICATION</scope>
</reference>
<evidence type="ECO:0000313" key="1">
    <source>
        <dbReference type="WBParaSite" id="SSTP_0000005300.1"/>
    </source>
</evidence>
<proteinExistence type="predicted"/>
<protein>
    <submittedName>
        <fullName evidence="1">Uncharacterized protein</fullName>
    </submittedName>
</protein>
<dbReference type="WBParaSite" id="SSTP_0000005300.1">
    <property type="protein sequence ID" value="SSTP_0000005300.1"/>
    <property type="gene ID" value="SSTP_0000005300"/>
</dbReference>
<name>A0A0K0DS44_STRER</name>
<dbReference type="AlphaFoldDB" id="A0A0K0DS44"/>